<reference evidence="2 3" key="1">
    <citation type="submission" date="2019-11" db="EMBL/GenBank/DDBJ databases">
        <title>Comparative genomics of hydrocarbon-degrading Desulfosarcina strains.</title>
        <authorList>
            <person name="Watanabe M."/>
            <person name="Kojima H."/>
            <person name="Fukui M."/>
        </authorList>
    </citation>
    <scope>NUCLEOTIDE SEQUENCE [LARGE SCALE GENOMIC DNA]</scope>
    <source>
        <strain evidence="2 3">28bB2T</strain>
    </source>
</reference>
<dbReference type="Proteomes" id="UP000425960">
    <property type="component" value="Chromosome"/>
</dbReference>
<sequence>MAIHRIMDEQPIPIEETAFADEGMRERQDLQQSPTTRLAGGR</sequence>
<evidence type="ECO:0000313" key="3">
    <source>
        <dbReference type="Proteomes" id="UP000425960"/>
    </source>
</evidence>
<proteinExistence type="predicted"/>
<gene>
    <name evidence="2" type="ORF">DSCO28_68590</name>
</gene>
<dbReference type="EMBL" id="AP021876">
    <property type="protein sequence ID" value="BBO86293.1"/>
    <property type="molecule type" value="Genomic_DNA"/>
</dbReference>
<organism evidence="2 3">
    <name type="scientific">Desulfosarcina ovata subsp. sediminis</name>
    <dbReference type="NCBI Taxonomy" id="885957"/>
    <lineage>
        <taxon>Bacteria</taxon>
        <taxon>Pseudomonadati</taxon>
        <taxon>Thermodesulfobacteriota</taxon>
        <taxon>Desulfobacteria</taxon>
        <taxon>Desulfobacterales</taxon>
        <taxon>Desulfosarcinaceae</taxon>
        <taxon>Desulfosarcina</taxon>
    </lineage>
</organism>
<dbReference type="KEGG" id="dov:DSCO28_68590"/>
<name>A0A5K8A182_9BACT</name>
<evidence type="ECO:0000256" key="1">
    <source>
        <dbReference type="SAM" id="MobiDB-lite"/>
    </source>
</evidence>
<feature type="region of interest" description="Disordered" evidence="1">
    <location>
        <begin position="19"/>
        <end position="42"/>
    </location>
</feature>
<protein>
    <submittedName>
        <fullName evidence="2">Uncharacterized protein</fullName>
    </submittedName>
</protein>
<accession>A0A5K8A182</accession>
<evidence type="ECO:0000313" key="2">
    <source>
        <dbReference type="EMBL" id="BBO86293.1"/>
    </source>
</evidence>
<dbReference type="AlphaFoldDB" id="A0A5K8A182"/>